<dbReference type="Ensembl" id="ENSPNAT00000086794.1">
    <property type="protein sequence ID" value="ENSPNAP00000051023.1"/>
    <property type="gene ID" value="ENSPNAG00000036389.1"/>
</dbReference>
<dbReference type="InterPro" id="IPR043472">
    <property type="entry name" value="Macro_dom-like"/>
</dbReference>
<dbReference type="GO" id="GO:0042278">
    <property type="term" value="P:purine nucleoside metabolic process"/>
    <property type="evidence" value="ECO:0007669"/>
    <property type="project" value="TreeGrafter"/>
</dbReference>
<accession>A0AAR2JG60</accession>
<organism evidence="3 4">
    <name type="scientific">Pygocentrus nattereri</name>
    <name type="common">Red-bellied piranha</name>
    <dbReference type="NCBI Taxonomy" id="42514"/>
    <lineage>
        <taxon>Eukaryota</taxon>
        <taxon>Metazoa</taxon>
        <taxon>Chordata</taxon>
        <taxon>Craniata</taxon>
        <taxon>Vertebrata</taxon>
        <taxon>Euteleostomi</taxon>
        <taxon>Actinopterygii</taxon>
        <taxon>Neopterygii</taxon>
        <taxon>Teleostei</taxon>
        <taxon>Ostariophysi</taxon>
        <taxon>Characiformes</taxon>
        <taxon>Characoidei</taxon>
        <taxon>Pygocentrus</taxon>
    </lineage>
</organism>
<dbReference type="PROSITE" id="PS51154">
    <property type="entry name" value="MACRO"/>
    <property type="match status" value="1"/>
</dbReference>
<keyword evidence="4" id="KW-1185">Reference proteome</keyword>
<reference evidence="3 4" key="1">
    <citation type="submission" date="2020-10" db="EMBL/GenBank/DDBJ databases">
        <title>Pygocentrus nattereri (red-bellied piranha) genome, fPygNat1, primary haplotype.</title>
        <authorList>
            <person name="Myers G."/>
            <person name="Meyer A."/>
            <person name="Karagic N."/>
            <person name="Pippel M."/>
            <person name="Winkler S."/>
            <person name="Tracey A."/>
            <person name="Wood J."/>
            <person name="Formenti G."/>
            <person name="Howe K."/>
            <person name="Fedrigo O."/>
            <person name="Jarvis E.D."/>
        </authorList>
    </citation>
    <scope>NUCLEOTIDE SEQUENCE [LARGE SCALE GENOMIC DNA]</scope>
</reference>
<dbReference type="Gene3D" id="3.40.220.10">
    <property type="entry name" value="Leucine Aminopeptidase, subunit E, domain 1"/>
    <property type="match status" value="1"/>
</dbReference>
<evidence type="ECO:0000313" key="4">
    <source>
        <dbReference type="Proteomes" id="UP001501920"/>
    </source>
</evidence>
<dbReference type="GO" id="GO:0140291">
    <property type="term" value="P:peptidyl-glutamate ADP-deribosylation"/>
    <property type="evidence" value="ECO:0007669"/>
    <property type="project" value="TreeGrafter"/>
</dbReference>
<dbReference type="PANTHER" id="PTHR11106:SF104">
    <property type="entry name" value="ADP-RIBOSE GLYCOHYDROLASE MACROD2"/>
    <property type="match status" value="1"/>
</dbReference>
<proteinExistence type="predicted"/>
<evidence type="ECO:0000259" key="2">
    <source>
        <dbReference type="PROSITE" id="PS51154"/>
    </source>
</evidence>
<dbReference type="Proteomes" id="UP001501920">
    <property type="component" value="Chromosome 5"/>
</dbReference>
<feature type="compositionally biased region" description="Polar residues" evidence="1">
    <location>
        <begin position="299"/>
        <end position="311"/>
    </location>
</feature>
<feature type="compositionally biased region" description="Basic and acidic residues" evidence="1">
    <location>
        <begin position="199"/>
        <end position="229"/>
    </location>
</feature>
<reference evidence="3" key="3">
    <citation type="submission" date="2025-09" db="UniProtKB">
        <authorList>
            <consortium name="Ensembl"/>
        </authorList>
    </citation>
    <scope>IDENTIFICATION</scope>
</reference>
<dbReference type="GO" id="GO:0006974">
    <property type="term" value="P:DNA damage response"/>
    <property type="evidence" value="ECO:0007669"/>
    <property type="project" value="TreeGrafter"/>
</dbReference>
<feature type="region of interest" description="Disordered" evidence="1">
    <location>
        <begin position="119"/>
        <end position="322"/>
    </location>
</feature>
<dbReference type="GeneTree" id="ENSGT00940000157404"/>
<dbReference type="AlphaFoldDB" id="A0AAR2JG60"/>
<dbReference type="PANTHER" id="PTHR11106">
    <property type="entry name" value="GANGLIOSIDE INDUCED DIFFERENTIATION ASSOCIATED PROTEIN 2-RELATED"/>
    <property type="match status" value="1"/>
</dbReference>
<feature type="compositionally biased region" description="Basic and acidic residues" evidence="1">
    <location>
        <begin position="240"/>
        <end position="254"/>
    </location>
</feature>
<evidence type="ECO:0000313" key="3">
    <source>
        <dbReference type="Ensembl" id="ENSPNAP00000051023.1"/>
    </source>
</evidence>
<protein>
    <submittedName>
        <fullName evidence="3">Mono-ADP ribosylhydrolase 2</fullName>
    </submittedName>
</protein>
<dbReference type="SUPFAM" id="SSF52949">
    <property type="entry name" value="Macro domain-like"/>
    <property type="match status" value="1"/>
</dbReference>
<feature type="compositionally biased region" description="Polar residues" evidence="1">
    <location>
        <begin position="162"/>
        <end position="174"/>
    </location>
</feature>
<dbReference type="InterPro" id="IPR002589">
    <property type="entry name" value="Macro_dom"/>
</dbReference>
<feature type="compositionally biased region" description="Basic and acidic residues" evidence="1">
    <location>
        <begin position="312"/>
        <end position="322"/>
    </location>
</feature>
<name>A0AAR2JG60_PYGNA</name>
<dbReference type="Pfam" id="PF01661">
    <property type="entry name" value="Macro"/>
    <property type="match status" value="1"/>
</dbReference>
<dbReference type="GO" id="GO:0005654">
    <property type="term" value="C:nucleoplasm"/>
    <property type="evidence" value="ECO:0007669"/>
    <property type="project" value="TreeGrafter"/>
</dbReference>
<sequence>MCNSLWKKFTKSFVFSLADVIHTVGPIARGSVGPSQSDDLKSCYENSLKLVKANNLRSVAFPCISTGIYGFPNEPAADIALKTVRDWVEENKDEIKRVIFCVFLQTDYEIYKRKMSDFFPPDNKECEEGDMAQPEDDSKKEAPEDDDMLSQAQEDEKMDDAGTQSQKSENNTAADENPKDEKEMDIDGSNTVEDVNPPGEHKAEEEMPEQKKGESGDAAEREPGGEEKIQSAPGDAQAQQEKDQAKSVDTKDEDSQGGADAMEGIEDGEKNPPPVANEDEVSNAKVELKHQGEVPPEPNQVTQTDSSQSKDGSTDKNDPKKE</sequence>
<reference evidence="3" key="2">
    <citation type="submission" date="2025-08" db="UniProtKB">
        <authorList>
            <consortium name="Ensembl"/>
        </authorList>
    </citation>
    <scope>IDENTIFICATION</scope>
</reference>
<evidence type="ECO:0000256" key="1">
    <source>
        <dbReference type="SAM" id="MobiDB-lite"/>
    </source>
</evidence>
<feature type="domain" description="Macro" evidence="2">
    <location>
        <begin position="1"/>
        <end position="119"/>
    </location>
</feature>
<dbReference type="GO" id="GO:0140293">
    <property type="term" value="F:ADP-ribosylglutamate hydrolase activity"/>
    <property type="evidence" value="ECO:0007669"/>
    <property type="project" value="TreeGrafter"/>
</dbReference>